<proteinExistence type="inferred from homology"/>
<feature type="transmembrane region" description="Helical" evidence="2">
    <location>
        <begin position="531"/>
        <end position="555"/>
    </location>
</feature>
<dbReference type="Pfam" id="PF03109">
    <property type="entry name" value="ABC1"/>
    <property type="match status" value="1"/>
</dbReference>
<comment type="similarity">
    <text evidence="1">Belongs to the protein kinase superfamily. ADCK protein kinase family.</text>
</comment>
<organism evidence="4 5">
    <name type="scientific">Methanobacterium spitsbergense</name>
    <dbReference type="NCBI Taxonomy" id="2874285"/>
    <lineage>
        <taxon>Archaea</taxon>
        <taxon>Methanobacteriati</taxon>
        <taxon>Methanobacteriota</taxon>
        <taxon>Methanomada group</taxon>
        <taxon>Methanobacteria</taxon>
        <taxon>Methanobacteriales</taxon>
        <taxon>Methanobacteriaceae</taxon>
        <taxon>Methanobacterium</taxon>
    </lineage>
</organism>
<evidence type="ECO:0000313" key="5">
    <source>
        <dbReference type="Proteomes" id="UP000825933"/>
    </source>
</evidence>
<dbReference type="InterPro" id="IPR050154">
    <property type="entry name" value="UbiB_kinase"/>
</dbReference>
<keyword evidence="5" id="KW-1185">Reference proteome</keyword>
<dbReference type="SUPFAM" id="SSF56112">
    <property type="entry name" value="Protein kinase-like (PK-like)"/>
    <property type="match status" value="1"/>
</dbReference>
<dbReference type="PROSITE" id="PS50011">
    <property type="entry name" value="PROTEIN_KINASE_DOM"/>
    <property type="match status" value="1"/>
</dbReference>
<dbReference type="Proteomes" id="UP000825933">
    <property type="component" value="Unassembled WGS sequence"/>
</dbReference>
<reference evidence="5" key="1">
    <citation type="journal article" date="2022" name="Microbiol. Resour. Announc.">
        <title>Draft Genome Sequence of a Methanogenic Archaeon from West Spitsbergen Permafrost.</title>
        <authorList>
            <person name="Trubitsyn V."/>
            <person name="Rivkina E."/>
            <person name="Shcherbakova V."/>
        </authorList>
    </citation>
    <scope>NUCLEOTIDE SEQUENCE [LARGE SCALE GENOMIC DNA]</scope>
    <source>
        <strain evidence="5">VT</strain>
    </source>
</reference>
<sequence>MNFRRFDNKRPDFERLEEIFAVLAKYEFIDIVKKTGLKNTFGRIFRSRKNFVEELDASAPERILLVFEELGTTFIKFGQILSMRPDIVGVDIANELAKLQDNVPPDSFKSIKKEIENELGRPLDEIFQKFYEVPIASASIAQVHMAILHDGTRVAVKVQRPNIIDHIKKDLIIMRYLGGLLERRISNLKYYNISGVIDEFERAIIKELDFELEARNMEKFGSYFENNSHICVPKNYKHYSTIRVLTMDYVKGVKITEIEGSGVKADGPTLAKLGAECYFIQIFKYGFFHGDPHPGNLLVKDGNVLCFIDFGIMGHLDMDFISILMELFVYIFDNDVNGIINQLLYMEIIDDSIDIQSLKYDLIDLLDEFYGAEIQNIGGFINEFSAPDLIEKYKIQLPKDFILLGKVLNLLDDIGLGLDPNFNLIDVAEPLIQKLLAKRLNPLNILNYKTQYLFELQHISKDLPRTISQTLLKAKKGEIGIEMRLESLDKFSIKLDKMVDRISIALIISSLIVGSSLILQSGRGVPIPALGFSTIGSIIFIIATILAIILVVNILRR</sequence>
<dbReference type="GO" id="GO:0004672">
    <property type="term" value="F:protein kinase activity"/>
    <property type="evidence" value="ECO:0007669"/>
    <property type="project" value="InterPro"/>
</dbReference>
<dbReference type="GO" id="GO:0005524">
    <property type="term" value="F:ATP binding"/>
    <property type="evidence" value="ECO:0007669"/>
    <property type="project" value="InterPro"/>
</dbReference>
<keyword evidence="4" id="KW-0418">Kinase</keyword>
<comment type="caution">
    <text evidence="4">The sequence shown here is derived from an EMBL/GenBank/DDBJ whole genome shotgun (WGS) entry which is preliminary data.</text>
</comment>
<protein>
    <submittedName>
        <fullName evidence="4">AarF/ABC1/UbiB kinase family protein</fullName>
    </submittedName>
</protein>
<dbReference type="InterPro" id="IPR011009">
    <property type="entry name" value="Kinase-like_dom_sf"/>
</dbReference>
<dbReference type="PANTHER" id="PTHR10566:SF113">
    <property type="entry name" value="PROTEIN ACTIVITY OF BC1 COMPLEX KINASE 7, CHLOROPLASTIC"/>
    <property type="match status" value="1"/>
</dbReference>
<dbReference type="InterPro" id="IPR000719">
    <property type="entry name" value="Prot_kinase_dom"/>
</dbReference>
<keyword evidence="2" id="KW-0472">Membrane</keyword>
<keyword evidence="2" id="KW-1133">Transmembrane helix</keyword>
<keyword evidence="4" id="KW-0808">Transferase</keyword>
<dbReference type="PANTHER" id="PTHR10566">
    <property type="entry name" value="CHAPERONE-ACTIVITY OF BC1 COMPLEX CABC1 -RELATED"/>
    <property type="match status" value="1"/>
</dbReference>
<evidence type="ECO:0000259" key="3">
    <source>
        <dbReference type="PROSITE" id="PS50011"/>
    </source>
</evidence>
<feature type="transmembrane region" description="Helical" evidence="2">
    <location>
        <begin position="502"/>
        <end position="519"/>
    </location>
</feature>
<keyword evidence="2" id="KW-0812">Transmembrane</keyword>
<dbReference type="InterPro" id="IPR004147">
    <property type="entry name" value="ABC1_dom"/>
</dbReference>
<name>A0A8T5USL4_9EURY</name>
<evidence type="ECO:0000256" key="2">
    <source>
        <dbReference type="SAM" id="Phobius"/>
    </source>
</evidence>
<dbReference type="EMBL" id="JAIOUQ010000014">
    <property type="protein sequence ID" value="MBZ2166758.1"/>
    <property type="molecule type" value="Genomic_DNA"/>
</dbReference>
<accession>A0A8T5USL4</accession>
<evidence type="ECO:0000313" key="4">
    <source>
        <dbReference type="EMBL" id="MBZ2166758.1"/>
    </source>
</evidence>
<dbReference type="RefSeq" id="WP_223792294.1">
    <property type="nucleotide sequence ID" value="NZ_JAIOUQ010000014.1"/>
</dbReference>
<feature type="domain" description="Protein kinase" evidence="3">
    <location>
        <begin position="129"/>
        <end position="492"/>
    </location>
</feature>
<dbReference type="AlphaFoldDB" id="A0A8T5USL4"/>
<evidence type="ECO:0000256" key="1">
    <source>
        <dbReference type="ARBA" id="ARBA00009670"/>
    </source>
</evidence>
<gene>
    <name evidence="4" type="ORF">K8N75_11995</name>
</gene>
<dbReference type="CDD" id="cd05121">
    <property type="entry name" value="ABC1_ADCK3-like"/>
    <property type="match status" value="1"/>
</dbReference>